<dbReference type="GO" id="GO:0016491">
    <property type="term" value="F:oxidoreductase activity"/>
    <property type="evidence" value="ECO:0007669"/>
    <property type="project" value="UniProtKB-KW"/>
</dbReference>
<gene>
    <name evidence="3" type="ORF">METZ01_LOCUS415906</name>
</gene>
<dbReference type="InterPro" id="IPR002347">
    <property type="entry name" value="SDR_fam"/>
</dbReference>
<evidence type="ECO:0000256" key="1">
    <source>
        <dbReference type="ARBA" id="ARBA00006484"/>
    </source>
</evidence>
<sequence length="94" mass="10064">MMRLKNKVAMVVGAGQTPGPTMGNGRATAVLFAREGAKVLAVDRNLDSAEETVEIIGNEGGAAYAFEADVTDEVTLERAVADCMTRWNRLDVLH</sequence>
<name>A0A382WW51_9ZZZZ</name>
<proteinExistence type="inferred from homology"/>
<dbReference type="InterPro" id="IPR036291">
    <property type="entry name" value="NAD(P)-bd_dom_sf"/>
</dbReference>
<keyword evidence="2" id="KW-0560">Oxidoreductase</keyword>
<dbReference type="PANTHER" id="PTHR43669:SF3">
    <property type="entry name" value="ALCOHOL DEHYDROGENASE, PUTATIVE (AFU_ORTHOLOGUE AFUA_3G03445)-RELATED"/>
    <property type="match status" value="1"/>
</dbReference>
<protein>
    <recommendedName>
        <fullName evidence="4">3-oxoacyl-ACP reductase</fullName>
    </recommendedName>
</protein>
<dbReference type="PANTHER" id="PTHR43669">
    <property type="entry name" value="5-KETO-D-GLUCONATE 5-REDUCTASE"/>
    <property type="match status" value="1"/>
</dbReference>
<comment type="similarity">
    <text evidence="1">Belongs to the short-chain dehydrogenases/reductases (SDR) family.</text>
</comment>
<evidence type="ECO:0008006" key="4">
    <source>
        <dbReference type="Google" id="ProtNLM"/>
    </source>
</evidence>
<evidence type="ECO:0000313" key="3">
    <source>
        <dbReference type="EMBL" id="SVD63052.1"/>
    </source>
</evidence>
<dbReference type="EMBL" id="UINC01162997">
    <property type="protein sequence ID" value="SVD63052.1"/>
    <property type="molecule type" value="Genomic_DNA"/>
</dbReference>
<reference evidence="3" key="1">
    <citation type="submission" date="2018-05" db="EMBL/GenBank/DDBJ databases">
        <authorList>
            <person name="Lanie J.A."/>
            <person name="Ng W.-L."/>
            <person name="Kazmierczak K.M."/>
            <person name="Andrzejewski T.M."/>
            <person name="Davidsen T.M."/>
            <person name="Wayne K.J."/>
            <person name="Tettelin H."/>
            <person name="Glass J.I."/>
            <person name="Rusch D."/>
            <person name="Podicherti R."/>
            <person name="Tsui H.-C.T."/>
            <person name="Winkler M.E."/>
        </authorList>
    </citation>
    <scope>NUCLEOTIDE SEQUENCE</scope>
</reference>
<dbReference type="AlphaFoldDB" id="A0A382WW51"/>
<dbReference type="Gene3D" id="3.40.50.720">
    <property type="entry name" value="NAD(P)-binding Rossmann-like Domain"/>
    <property type="match status" value="1"/>
</dbReference>
<accession>A0A382WW51</accession>
<feature type="non-terminal residue" evidence="3">
    <location>
        <position position="94"/>
    </location>
</feature>
<dbReference type="SUPFAM" id="SSF51735">
    <property type="entry name" value="NAD(P)-binding Rossmann-fold domains"/>
    <property type="match status" value="1"/>
</dbReference>
<evidence type="ECO:0000256" key="2">
    <source>
        <dbReference type="ARBA" id="ARBA00023002"/>
    </source>
</evidence>
<dbReference type="Pfam" id="PF00106">
    <property type="entry name" value="adh_short"/>
    <property type="match status" value="1"/>
</dbReference>
<organism evidence="3">
    <name type="scientific">marine metagenome</name>
    <dbReference type="NCBI Taxonomy" id="408172"/>
    <lineage>
        <taxon>unclassified sequences</taxon>
        <taxon>metagenomes</taxon>
        <taxon>ecological metagenomes</taxon>
    </lineage>
</organism>